<organism evidence="2 3">
    <name type="scientific">Rubus argutus</name>
    <name type="common">Southern blackberry</name>
    <dbReference type="NCBI Taxonomy" id="59490"/>
    <lineage>
        <taxon>Eukaryota</taxon>
        <taxon>Viridiplantae</taxon>
        <taxon>Streptophyta</taxon>
        <taxon>Embryophyta</taxon>
        <taxon>Tracheophyta</taxon>
        <taxon>Spermatophyta</taxon>
        <taxon>Magnoliopsida</taxon>
        <taxon>eudicotyledons</taxon>
        <taxon>Gunneridae</taxon>
        <taxon>Pentapetalae</taxon>
        <taxon>rosids</taxon>
        <taxon>fabids</taxon>
        <taxon>Rosales</taxon>
        <taxon>Rosaceae</taxon>
        <taxon>Rosoideae</taxon>
        <taxon>Rosoideae incertae sedis</taxon>
        <taxon>Rubus</taxon>
    </lineage>
</organism>
<comment type="caution">
    <text evidence="2">The sequence shown here is derived from an EMBL/GenBank/DDBJ whole genome shotgun (WGS) entry which is preliminary data.</text>
</comment>
<evidence type="ECO:0000313" key="3">
    <source>
        <dbReference type="Proteomes" id="UP001457282"/>
    </source>
</evidence>
<keyword evidence="1" id="KW-0175">Coiled coil</keyword>
<feature type="coiled-coil region" evidence="1">
    <location>
        <begin position="30"/>
        <end position="64"/>
    </location>
</feature>
<gene>
    <name evidence="2" type="ORF">M0R45_035837</name>
</gene>
<proteinExistence type="predicted"/>
<protein>
    <submittedName>
        <fullName evidence="2">Uncharacterized protein</fullName>
    </submittedName>
</protein>
<dbReference type="EMBL" id="JBEDUW010000007">
    <property type="protein sequence ID" value="KAK9911959.1"/>
    <property type="molecule type" value="Genomic_DNA"/>
</dbReference>
<evidence type="ECO:0000256" key="1">
    <source>
        <dbReference type="SAM" id="Coils"/>
    </source>
</evidence>
<name>A0AAW1VYK3_RUBAR</name>
<evidence type="ECO:0000313" key="2">
    <source>
        <dbReference type="EMBL" id="KAK9911959.1"/>
    </source>
</evidence>
<sequence>MQHGSRLWIWSRGNDVPRIQINKQGVGREVASIRIELEASRTVIEKLQDETAKKDEEMQAVKAQLNGIDAQFHTPLESILSGEVDGINKLIAALTQLAGEKQAEIISH</sequence>
<dbReference type="Proteomes" id="UP001457282">
    <property type="component" value="Unassembled WGS sequence"/>
</dbReference>
<keyword evidence="3" id="KW-1185">Reference proteome</keyword>
<dbReference type="AlphaFoldDB" id="A0AAW1VYK3"/>
<reference evidence="2 3" key="1">
    <citation type="journal article" date="2023" name="G3 (Bethesda)">
        <title>A chromosome-length genome assembly and annotation of blackberry (Rubus argutus, cv. 'Hillquist').</title>
        <authorList>
            <person name="Bruna T."/>
            <person name="Aryal R."/>
            <person name="Dudchenko O."/>
            <person name="Sargent D.J."/>
            <person name="Mead D."/>
            <person name="Buti M."/>
            <person name="Cavallini A."/>
            <person name="Hytonen T."/>
            <person name="Andres J."/>
            <person name="Pham M."/>
            <person name="Weisz D."/>
            <person name="Mascagni F."/>
            <person name="Usai G."/>
            <person name="Natali L."/>
            <person name="Bassil N."/>
            <person name="Fernandez G.E."/>
            <person name="Lomsadze A."/>
            <person name="Armour M."/>
            <person name="Olukolu B."/>
            <person name="Poorten T."/>
            <person name="Britton C."/>
            <person name="Davik J."/>
            <person name="Ashrafi H."/>
            <person name="Aiden E.L."/>
            <person name="Borodovsky M."/>
            <person name="Worthington M."/>
        </authorList>
    </citation>
    <scope>NUCLEOTIDE SEQUENCE [LARGE SCALE GENOMIC DNA]</scope>
    <source>
        <strain evidence="2">PI 553951</strain>
    </source>
</reference>
<accession>A0AAW1VYK3</accession>